<name>A0A2G2VKX3_CAPBA</name>
<reference evidence="1 2" key="1">
    <citation type="journal article" date="2017" name="Genome Biol.">
        <title>New reference genome sequences of hot pepper reveal the massive evolution of plant disease-resistance genes by retroduplication.</title>
        <authorList>
            <person name="Kim S."/>
            <person name="Park J."/>
            <person name="Yeom S.I."/>
            <person name="Kim Y.M."/>
            <person name="Seo E."/>
            <person name="Kim K.T."/>
            <person name="Kim M.S."/>
            <person name="Lee J.M."/>
            <person name="Cheong K."/>
            <person name="Shin H.S."/>
            <person name="Kim S.B."/>
            <person name="Han K."/>
            <person name="Lee J."/>
            <person name="Park M."/>
            <person name="Lee H.A."/>
            <person name="Lee H.Y."/>
            <person name="Lee Y."/>
            <person name="Oh S."/>
            <person name="Lee J.H."/>
            <person name="Choi E."/>
            <person name="Choi E."/>
            <person name="Lee S.E."/>
            <person name="Jeon J."/>
            <person name="Kim H."/>
            <person name="Choi G."/>
            <person name="Song H."/>
            <person name="Lee J."/>
            <person name="Lee S.C."/>
            <person name="Kwon J.K."/>
            <person name="Lee H.Y."/>
            <person name="Koo N."/>
            <person name="Hong Y."/>
            <person name="Kim R.W."/>
            <person name="Kang W.H."/>
            <person name="Huh J.H."/>
            <person name="Kang B.C."/>
            <person name="Yang T.J."/>
            <person name="Lee Y.H."/>
            <person name="Bennetzen J.L."/>
            <person name="Choi D."/>
        </authorList>
    </citation>
    <scope>NUCLEOTIDE SEQUENCE [LARGE SCALE GENOMIC DNA]</scope>
    <source>
        <strain evidence="2">cv. PBC81</strain>
    </source>
</reference>
<dbReference type="AlphaFoldDB" id="A0A2G2VKX3"/>
<evidence type="ECO:0000313" key="1">
    <source>
        <dbReference type="EMBL" id="PHT33603.1"/>
    </source>
</evidence>
<organism evidence="1 2">
    <name type="scientific">Capsicum baccatum</name>
    <name type="common">Peruvian pepper</name>
    <dbReference type="NCBI Taxonomy" id="33114"/>
    <lineage>
        <taxon>Eukaryota</taxon>
        <taxon>Viridiplantae</taxon>
        <taxon>Streptophyta</taxon>
        <taxon>Embryophyta</taxon>
        <taxon>Tracheophyta</taxon>
        <taxon>Spermatophyta</taxon>
        <taxon>Magnoliopsida</taxon>
        <taxon>eudicotyledons</taxon>
        <taxon>Gunneridae</taxon>
        <taxon>Pentapetalae</taxon>
        <taxon>asterids</taxon>
        <taxon>lamiids</taxon>
        <taxon>Solanales</taxon>
        <taxon>Solanaceae</taxon>
        <taxon>Solanoideae</taxon>
        <taxon>Capsiceae</taxon>
        <taxon>Capsicum</taxon>
    </lineage>
</organism>
<gene>
    <name evidence="1" type="ORF">CQW23_25403</name>
</gene>
<dbReference type="OrthoDB" id="1306647at2759"/>
<protein>
    <submittedName>
        <fullName evidence="1">Uncharacterized protein</fullName>
    </submittedName>
</protein>
<sequence length="108" mass="12478">MASWKAFQANLLIHIHVKPLQSILHTNHPPLKVMTKVSMDLVLWKNSVVGNSVCSFTPETLVSPSLKIRSMKPECCRTKRLPFLRYSKPQYVLYLNLNHGRLVMVPFY</sequence>
<dbReference type="Proteomes" id="UP000224567">
    <property type="component" value="Unassembled WGS sequence"/>
</dbReference>
<reference evidence="2" key="2">
    <citation type="journal article" date="2017" name="J. Anim. Genet.">
        <title>Multiple reference genome sequences of hot pepper reveal the massive evolution of plant disease resistance genes by retroduplication.</title>
        <authorList>
            <person name="Kim S."/>
            <person name="Park J."/>
            <person name="Yeom S.-I."/>
            <person name="Kim Y.-M."/>
            <person name="Seo E."/>
            <person name="Kim K.-T."/>
            <person name="Kim M.-S."/>
            <person name="Lee J.M."/>
            <person name="Cheong K."/>
            <person name="Shin H.-S."/>
            <person name="Kim S.-B."/>
            <person name="Han K."/>
            <person name="Lee J."/>
            <person name="Park M."/>
            <person name="Lee H.-A."/>
            <person name="Lee H.-Y."/>
            <person name="Lee Y."/>
            <person name="Oh S."/>
            <person name="Lee J.H."/>
            <person name="Choi E."/>
            <person name="Choi E."/>
            <person name="Lee S.E."/>
            <person name="Jeon J."/>
            <person name="Kim H."/>
            <person name="Choi G."/>
            <person name="Song H."/>
            <person name="Lee J."/>
            <person name="Lee S.-C."/>
            <person name="Kwon J.-K."/>
            <person name="Lee H.-Y."/>
            <person name="Koo N."/>
            <person name="Hong Y."/>
            <person name="Kim R.W."/>
            <person name="Kang W.-H."/>
            <person name="Huh J.H."/>
            <person name="Kang B.-C."/>
            <person name="Yang T.-J."/>
            <person name="Lee Y.-H."/>
            <person name="Bennetzen J.L."/>
            <person name="Choi D."/>
        </authorList>
    </citation>
    <scope>NUCLEOTIDE SEQUENCE [LARGE SCALE GENOMIC DNA]</scope>
    <source>
        <strain evidence="2">cv. PBC81</strain>
    </source>
</reference>
<accession>A0A2G2VKX3</accession>
<dbReference type="EMBL" id="MLFT02000011">
    <property type="protein sequence ID" value="PHT33603.1"/>
    <property type="molecule type" value="Genomic_DNA"/>
</dbReference>
<proteinExistence type="predicted"/>
<keyword evidence="2" id="KW-1185">Reference proteome</keyword>
<evidence type="ECO:0000313" key="2">
    <source>
        <dbReference type="Proteomes" id="UP000224567"/>
    </source>
</evidence>
<comment type="caution">
    <text evidence="1">The sequence shown here is derived from an EMBL/GenBank/DDBJ whole genome shotgun (WGS) entry which is preliminary data.</text>
</comment>